<dbReference type="PROSITE" id="PS50081">
    <property type="entry name" value="ZF_DAG_PE_2"/>
    <property type="match status" value="1"/>
</dbReference>
<dbReference type="AlphaFoldDB" id="A0A7D9DLN7"/>
<dbReference type="GO" id="GO:0035556">
    <property type="term" value="P:intracellular signal transduction"/>
    <property type="evidence" value="ECO:0007669"/>
    <property type="project" value="InterPro"/>
</dbReference>
<reference evidence="3" key="1">
    <citation type="submission" date="2020-04" db="EMBL/GenBank/DDBJ databases">
        <authorList>
            <person name="Alioto T."/>
            <person name="Alioto T."/>
            <person name="Gomez Garrido J."/>
        </authorList>
    </citation>
    <scope>NUCLEOTIDE SEQUENCE</scope>
    <source>
        <strain evidence="3">A484AB</strain>
    </source>
</reference>
<dbReference type="GO" id="GO:0006281">
    <property type="term" value="P:DNA repair"/>
    <property type="evidence" value="ECO:0007669"/>
    <property type="project" value="InterPro"/>
</dbReference>
<dbReference type="InterPro" id="IPR000219">
    <property type="entry name" value="DH_dom"/>
</dbReference>
<dbReference type="SMART" id="SM00325">
    <property type="entry name" value="RhoGEF"/>
    <property type="match status" value="1"/>
</dbReference>
<accession>A0A7D9DLN7</accession>
<feature type="region of interest" description="Disordered" evidence="2">
    <location>
        <begin position="591"/>
        <end position="621"/>
    </location>
</feature>
<keyword evidence="1" id="KW-0344">Guanine-nucleotide releasing factor</keyword>
<dbReference type="PROSITE" id="PS50010">
    <property type="entry name" value="DH_2"/>
    <property type="match status" value="1"/>
</dbReference>
<name>A0A7D9DLN7_PARCT</name>
<dbReference type="Gene3D" id="1.10.418.10">
    <property type="entry name" value="Calponin-like domain"/>
    <property type="match status" value="1"/>
</dbReference>
<dbReference type="OrthoDB" id="5340910at2759"/>
<dbReference type="SMART" id="SM00109">
    <property type="entry name" value="C1"/>
    <property type="match status" value="1"/>
</dbReference>
<dbReference type="InterPro" id="IPR035899">
    <property type="entry name" value="DBL_dom_sf"/>
</dbReference>
<proteinExistence type="predicted"/>
<comment type="caution">
    <text evidence="3">The sequence shown here is derived from an EMBL/GenBank/DDBJ whole genome shotgun (WGS) entry which is preliminary data.</text>
</comment>
<dbReference type="Proteomes" id="UP001152795">
    <property type="component" value="Unassembled WGS sequence"/>
</dbReference>
<dbReference type="Pfam" id="PF00621">
    <property type="entry name" value="RhoGEF"/>
    <property type="match status" value="1"/>
</dbReference>
<dbReference type="SMART" id="SM00033">
    <property type="entry name" value="CH"/>
    <property type="match status" value="1"/>
</dbReference>
<dbReference type="GO" id="GO:0005737">
    <property type="term" value="C:cytoplasm"/>
    <property type="evidence" value="ECO:0007669"/>
    <property type="project" value="TreeGrafter"/>
</dbReference>
<dbReference type="Gene3D" id="3.30.60.20">
    <property type="match status" value="1"/>
</dbReference>
<dbReference type="GO" id="GO:0005085">
    <property type="term" value="F:guanyl-nucleotide exchange factor activity"/>
    <property type="evidence" value="ECO:0007669"/>
    <property type="project" value="UniProtKB-KW"/>
</dbReference>
<evidence type="ECO:0000256" key="2">
    <source>
        <dbReference type="SAM" id="MobiDB-lite"/>
    </source>
</evidence>
<dbReference type="InterPro" id="IPR011993">
    <property type="entry name" value="PH-like_dom_sf"/>
</dbReference>
<dbReference type="PROSITE" id="PS50003">
    <property type="entry name" value="PH_DOMAIN"/>
    <property type="match status" value="1"/>
</dbReference>
<keyword evidence="4" id="KW-1185">Reference proteome</keyword>
<dbReference type="InterPro" id="IPR036872">
    <property type="entry name" value="CH_dom_sf"/>
</dbReference>
<dbReference type="Gene3D" id="2.30.29.30">
    <property type="entry name" value="Pleckstrin-homology domain (PH domain)/Phosphotyrosine-binding domain (PTB)"/>
    <property type="match status" value="1"/>
</dbReference>
<dbReference type="GO" id="GO:0016477">
    <property type="term" value="P:cell migration"/>
    <property type="evidence" value="ECO:0007669"/>
    <property type="project" value="TreeGrafter"/>
</dbReference>
<feature type="compositionally biased region" description="Pro residues" evidence="2">
    <location>
        <begin position="609"/>
        <end position="619"/>
    </location>
</feature>
<dbReference type="InterPro" id="IPR002219">
    <property type="entry name" value="PKC_DAG/PE"/>
</dbReference>
<dbReference type="SUPFAM" id="SSF48065">
    <property type="entry name" value="DBL homology domain (DH-domain)"/>
    <property type="match status" value="1"/>
</dbReference>
<dbReference type="SUPFAM" id="SSF48150">
    <property type="entry name" value="DNA-glycosylase"/>
    <property type="match status" value="1"/>
</dbReference>
<dbReference type="Pfam" id="PF00307">
    <property type="entry name" value="CH"/>
    <property type="match status" value="1"/>
</dbReference>
<dbReference type="InterPro" id="IPR011257">
    <property type="entry name" value="DNA_glycosylase"/>
</dbReference>
<dbReference type="InterPro" id="IPR001849">
    <property type="entry name" value="PH_domain"/>
</dbReference>
<dbReference type="PANTHER" id="PTHR45818">
    <property type="entry name" value="PROTEIN VAV"/>
    <property type="match status" value="1"/>
</dbReference>
<sequence>MAGRKISQSNQELWLMAKNWLASTNVLPQGHRCYDPNPAIFDLAHSLRDGVALCQVANCLRPYSVRDINFKPQMSPFLCLKNIRGFLHACVNNFGLKESVLFDAHELYDVSDFAKVVVTLSQLSKCKDALNAGLIPFPSDRAASLSTQYKDEDIYGNLEEIALTKDVAEENVYDAVTIEDDTKIYDDVVALKKRIGLYKSQNAHTSKADEKRGYVIDELLGTEENYVEALTTIKEKFIDQLQDVLAAEDIKKIFVNIVDLLVMHKQFLSKLRVACRHKTDVGSSISNCFIHDKDNFLEYGKYCREMQSAQNHVDKLCESDAEINRNLMDCCQNANGGKFSLRSLLVVPMQRVLKYPLLLRELIKHSKTHNHDKMSLEKALAAMQDVAHYINAVKRDDESTSAVNQIQASLIRDKETPPNLINFGLLVKDGDMQIKINEDRTLKKRYAFLFDRVLLMCKVRGEQYDHKETLYLDHYNVNESVTISGKGKFVHGWTMNGNSPEAGRGSYEMFTKTDDMKRKWVEDIQRTISNLTLADYNLGNHRLELTTFFHPTYCTVCKNLLWGLINQGYTCKACNHVCHKDCIERSPVCKSSKTASGKRNTMVKQTSEPVPPNSPPLPPRLRNKSEPVIPSYIIQPLGLFRKRAQSLIRFSQEYLEKMWHYPSELYGIGKYGNDSFRIFCLGEHQDVLPDDHKLNLYHCWLCEKDREGMTASTL</sequence>
<dbReference type="Gene3D" id="1.20.900.10">
    <property type="entry name" value="Dbl homology (DH) domain"/>
    <property type="match status" value="1"/>
</dbReference>
<dbReference type="PROSITE" id="PS00741">
    <property type="entry name" value="DH_1"/>
    <property type="match status" value="1"/>
</dbReference>
<dbReference type="CDD" id="cd21201">
    <property type="entry name" value="CH_VAV"/>
    <property type="match status" value="1"/>
</dbReference>
<dbReference type="SUPFAM" id="SSF50729">
    <property type="entry name" value="PH domain-like"/>
    <property type="match status" value="1"/>
</dbReference>
<dbReference type="CDD" id="cd20810">
    <property type="entry name" value="C1_VAV"/>
    <property type="match status" value="1"/>
</dbReference>
<evidence type="ECO:0000313" key="3">
    <source>
        <dbReference type="EMBL" id="CAB3986231.1"/>
    </source>
</evidence>
<dbReference type="Gene3D" id="1.10.340.30">
    <property type="entry name" value="Hypothetical protein, domain 2"/>
    <property type="match status" value="1"/>
</dbReference>
<dbReference type="Pfam" id="PF22697">
    <property type="entry name" value="SOS1_NGEF_PH"/>
    <property type="match status" value="1"/>
</dbReference>
<dbReference type="InterPro" id="IPR001715">
    <property type="entry name" value="CH_dom"/>
</dbReference>
<evidence type="ECO:0000313" key="4">
    <source>
        <dbReference type="Proteomes" id="UP001152795"/>
    </source>
</evidence>
<feature type="compositionally biased region" description="Polar residues" evidence="2">
    <location>
        <begin position="591"/>
        <end position="608"/>
    </location>
</feature>
<dbReference type="PANTHER" id="PTHR45818:SF3">
    <property type="entry name" value="PROTEIN VAV"/>
    <property type="match status" value="1"/>
</dbReference>
<dbReference type="PROSITE" id="PS00479">
    <property type="entry name" value="ZF_DAG_PE_1"/>
    <property type="match status" value="1"/>
</dbReference>
<dbReference type="CDD" id="cd00160">
    <property type="entry name" value="RhoGEF"/>
    <property type="match status" value="1"/>
</dbReference>
<protein>
    <submittedName>
        <fullName evidence="3">Proto-oncogene vav-like</fullName>
    </submittedName>
</protein>
<dbReference type="Pfam" id="PF00130">
    <property type="entry name" value="C1_1"/>
    <property type="match status" value="1"/>
</dbReference>
<dbReference type="GO" id="GO:0003824">
    <property type="term" value="F:catalytic activity"/>
    <property type="evidence" value="ECO:0007669"/>
    <property type="project" value="InterPro"/>
</dbReference>
<organism evidence="3 4">
    <name type="scientific">Paramuricea clavata</name>
    <name type="common">Red gorgonian</name>
    <name type="synonym">Violescent sea-whip</name>
    <dbReference type="NCBI Taxonomy" id="317549"/>
    <lineage>
        <taxon>Eukaryota</taxon>
        <taxon>Metazoa</taxon>
        <taxon>Cnidaria</taxon>
        <taxon>Anthozoa</taxon>
        <taxon>Octocorallia</taxon>
        <taxon>Malacalcyonacea</taxon>
        <taxon>Plexauridae</taxon>
        <taxon>Paramuricea</taxon>
    </lineage>
</organism>
<dbReference type="PROSITE" id="PS50021">
    <property type="entry name" value="CH"/>
    <property type="match status" value="1"/>
</dbReference>
<evidence type="ECO:0000256" key="1">
    <source>
        <dbReference type="ARBA" id="ARBA00022658"/>
    </source>
</evidence>
<dbReference type="SUPFAM" id="SSF47576">
    <property type="entry name" value="Calponin-homology domain, CH-domain"/>
    <property type="match status" value="1"/>
</dbReference>
<dbReference type="InterPro" id="IPR055251">
    <property type="entry name" value="SOS1_NGEF_PH"/>
</dbReference>
<dbReference type="InterPro" id="IPR001331">
    <property type="entry name" value="GDS_CDC24_CS"/>
</dbReference>
<dbReference type="SMART" id="SM00233">
    <property type="entry name" value="PH"/>
    <property type="match status" value="1"/>
</dbReference>
<dbReference type="EMBL" id="CACRXK020000983">
    <property type="protein sequence ID" value="CAB3986231.1"/>
    <property type="molecule type" value="Genomic_DNA"/>
</dbReference>
<gene>
    <name evidence="3" type="ORF">PACLA_8A031308</name>
</gene>